<dbReference type="AlphaFoldDB" id="M2YRV3"/>
<dbReference type="Pfam" id="PF13556">
    <property type="entry name" value="HTH_30"/>
    <property type="match status" value="1"/>
</dbReference>
<dbReference type="Proteomes" id="UP000011731">
    <property type="component" value="Unassembled WGS sequence"/>
</dbReference>
<evidence type="ECO:0000256" key="1">
    <source>
        <dbReference type="ARBA" id="ARBA00006754"/>
    </source>
</evidence>
<dbReference type="PANTHER" id="PTHR33744">
    <property type="entry name" value="CARBOHYDRATE DIACID REGULATOR"/>
    <property type="match status" value="1"/>
</dbReference>
<dbReference type="Pfam" id="PF13185">
    <property type="entry name" value="GAF_2"/>
    <property type="match status" value="1"/>
</dbReference>
<organism evidence="3 4">
    <name type="scientific">Rhodococcus ruber BKS 20-38</name>
    <dbReference type="NCBI Taxonomy" id="1278076"/>
    <lineage>
        <taxon>Bacteria</taxon>
        <taxon>Bacillati</taxon>
        <taxon>Actinomycetota</taxon>
        <taxon>Actinomycetes</taxon>
        <taxon>Mycobacteriales</taxon>
        <taxon>Nocardiaceae</taxon>
        <taxon>Rhodococcus</taxon>
    </lineage>
</organism>
<name>M2YRV3_9NOCA</name>
<dbReference type="PATRIC" id="fig|1278076.4.peg.5234"/>
<sequence>MDPDLLHLLELLAGDATSAELAQAEIGRPDLAEAIELALKVHAVLGRHRTREAELTALFDTASDLAALRDPDEVLQSIVRRARTLLSVDVAYLSLNNPQAQCTYMRVTEGSISPVFQNVTLDMGEGIGGMVAQNRQPYATADWFHDTRLQRSPKLDEAMRSEGLHSVLGVPLATGDTVIGVLFVGARTERLFTPHDTALLSSLAHHAAIALDNARLIETTRAHSEAIARAGEAHDRLMDLVLRGSRLSEVAAAVTESLSGQIAIFDLTGTELTRTGPLPQAPPMDVLSACRTSGRAQSLDGAWACAIQAGHELLGSLVLAGPPELNDTDRRLFERAAVVTALLLMLQRSVAKAEDEVRGELLSDLITAPGRNPAALNARAARLGLDLAVPHVVLIAQTADVSRRRLASACTTHAALCGIHAEEVVFLVPGTDADGCARRMSAMLSASVQGPVTVGAAGPARGPEEIATAHAEASRCLHAMVALDLIGKGGSMARLGFLGVLLGDRTDLPGFVKIILGPVLDYDRRRDTDLVHTLESYFGCGGNLKLTGQRLHVHPNTVAQRLERISSLLGGDWSTPERALEIQMALKVLATGVLSRG</sequence>
<dbReference type="PANTHER" id="PTHR33744:SF1">
    <property type="entry name" value="DNA-BINDING TRANSCRIPTIONAL ACTIVATOR ADER"/>
    <property type="match status" value="1"/>
</dbReference>
<dbReference type="EMBL" id="AOEX01000101">
    <property type="protein sequence ID" value="EME51528.1"/>
    <property type="molecule type" value="Genomic_DNA"/>
</dbReference>
<dbReference type="RefSeq" id="WP_003939164.1">
    <property type="nucleotide sequence ID" value="NZ_AOEX01000101.1"/>
</dbReference>
<protein>
    <submittedName>
        <fullName evidence="3">Transcriptional regulator, CdaR family protein</fullName>
    </submittedName>
</protein>
<dbReference type="InterPro" id="IPR051448">
    <property type="entry name" value="CdaR-like_regulators"/>
</dbReference>
<dbReference type="InterPro" id="IPR025736">
    <property type="entry name" value="PucR_C-HTH_dom"/>
</dbReference>
<feature type="domain" description="GAF" evidence="2">
    <location>
        <begin position="70"/>
        <end position="221"/>
    </location>
</feature>
<evidence type="ECO:0000259" key="2">
    <source>
        <dbReference type="SMART" id="SM00065"/>
    </source>
</evidence>
<dbReference type="InterPro" id="IPR042070">
    <property type="entry name" value="PucR_C-HTH_sf"/>
</dbReference>
<dbReference type="Gene3D" id="3.30.450.40">
    <property type="match status" value="1"/>
</dbReference>
<reference evidence="3 4" key="1">
    <citation type="journal article" date="2013" name="Genome Announc.">
        <title>Draft Genome Sequence of Rhodococcus ruber Strain BKS 20-38.</title>
        <authorList>
            <person name="Bala M."/>
            <person name="Kumar S."/>
            <person name="Raghava G.P."/>
            <person name="Mayilraj S."/>
        </authorList>
    </citation>
    <scope>NUCLEOTIDE SEQUENCE [LARGE SCALE GENOMIC DNA]</scope>
    <source>
        <strain evidence="3 4">BKS 20-38</strain>
    </source>
</reference>
<dbReference type="InterPro" id="IPR003018">
    <property type="entry name" value="GAF"/>
</dbReference>
<comment type="similarity">
    <text evidence="1">Belongs to the CdaR family.</text>
</comment>
<comment type="caution">
    <text evidence="3">The sequence shown here is derived from an EMBL/GenBank/DDBJ whole genome shotgun (WGS) entry which is preliminary data.</text>
</comment>
<dbReference type="Gene3D" id="1.10.10.2840">
    <property type="entry name" value="PucR C-terminal helix-turn-helix domain"/>
    <property type="match status" value="1"/>
</dbReference>
<dbReference type="SUPFAM" id="SSF55781">
    <property type="entry name" value="GAF domain-like"/>
    <property type="match status" value="1"/>
</dbReference>
<evidence type="ECO:0000313" key="4">
    <source>
        <dbReference type="Proteomes" id="UP000011731"/>
    </source>
</evidence>
<keyword evidence="4" id="KW-1185">Reference proteome</keyword>
<proteinExistence type="inferred from homology"/>
<accession>M2YRV3</accession>
<dbReference type="SMART" id="SM00065">
    <property type="entry name" value="GAF"/>
    <property type="match status" value="1"/>
</dbReference>
<gene>
    <name evidence="3" type="ORF">G352_25532</name>
</gene>
<dbReference type="InterPro" id="IPR029016">
    <property type="entry name" value="GAF-like_dom_sf"/>
</dbReference>
<dbReference type="InterPro" id="IPR041522">
    <property type="entry name" value="CdaR_GGDEF"/>
</dbReference>
<dbReference type="Pfam" id="PF17853">
    <property type="entry name" value="GGDEF_2"/>
    <property type="match status" value="1"/>
</dbReference>
<evidence type="ECO:0000313" key="3">
    <source>
        <dbReference type="EMBL" id="EME51528.1"/>
    </source>
</evidence>